<dbReference type="AlphaFoldDB" id="A0A9Q0G1Z5"/>
<feature type="repeat" description="PPR" evidence="3">
    <location>
        <begin position="371"/>
        <end position="405"/>
    </location>
</feature>
<dbReference type="EMBL" id="JAKUCV010002928">
    <property type="protein sequence ID" value="KAJ4840864.1"/>
    <property type="molecule type" value="Genomic_DNA"/>
</dbReference>
<dbReference type="PROSITE" id="PS51375">
    <property type="entry name" value="PPR"/>
    <property type="match status" value="3"/>
</dbReference>
<dbReference type="Pfam" id="PF13041">
    <property type="entry name" value="PPR_2"/>
    <property type="match status" value="1"/>
</dbReference>
<organism evidence="4 5">
    <name type="scientific">Turnera subulata</name>
    <dbReference type="NCBI Taxonomy" id="218843"/>
    <lineage>
        <taxon>Eukaryota</taxon>
        <taxon>Viridiplantae</taxon>
        <taxon>Streptophyta</taxon>
        <taxon>Embryophyta</taxon>
        <taxon>Tracheophyta</taxon>
        <taxon>Spermatophyta</taxon>
        <taxon>Magnoliopsida</taxon>
        <taxon>eudicotyledons</taxon>
        <taxon>Gunneridae</taxon>
        <taxon>Pentapetalae</taxon>
        <taxon>rosids</taxon>
        <taxon>fabids</taxon>
        <taxon>Malpighiales</taxon>
        <taxon>Passifloraceae</taxon>
        <taxon>Turnera</taxon>
    </lineage>
</organism>
<reference evidence="4" key="2">
    <citation type="journal article" date="2023" name="Plants (Basel)">
        <title>Annotation of the Turnera subulata (Passifloraceae) Draft Genome Reveals the S-Locus Evolved after the Divergence of Turneroideae from Passifloroideae in a Stepwise Manner.</title>
        <authorList>
            <person name="Henning P.M."/>
            <person name="Roalson E.H."/>
            <person name="Mir W."/>
            <person name="McCubbin A.G."/>
            <person name="Shore J.S."/>
        </authorList>
    </citation>
    <scope>NUCLEOTIDE SEQUENCE</scope>
    <source>
        <strain evidence="4">F60SS</strain>
    </source>
</reference>
<dbReference type="PANTHER" id="PTHR47936">
    <property type="entry name" value="PPR_LONG DOMAIN-CONTAINING PROTEIN"/>
    <property type="match status" value="1"/>
</dbReference>
<dbReference type="NCBIfam" id="TIGR00756">
    <property type="entry name" value="PPR"/>
    <property type="match status" value="2"/>
</dbReference>
<feature type="repeat" description="PPR" evidence="3">
    <location>
        <begin position="301"/>
        <end position="335"/>
    </location>
</feature>
<dbReference type="Gene3D" id="1.25.40.10">
    <property type="entry name" value="Tetratricopeptide repeat domain"/>
    <property type="match status" value="1"/>
</dbReference>
<keyword evidence="5" id="KW-1185">Reference proteome</keyword>
<keyword evidence="2" id="KW-0677">Repeat</keyword>
<gene>
    <name evidence="4" type="ORF">Tsubulata_039829</name>
</gene>
<evidence type="ECO:0000256" key="3">
    <source>
        <dbReference type="PROSITE-ProRule" id="PRU00708"/>
    </source>
</evidence>
<feature type="repeat" description="PPR" evidence="3">
    <location>
        <begin position="336"/>
        <end position="370"/>
    </location>
</feature>
<dbReference type="Proteomes" id="UP001141552">
    <property type="component" value="Unassembled WGS sequence"/>
</dbReference>
<accession>A0A9Q0G1Z5</accession>
<dbReference type="InterPro" id="IPR002885">
    <property type="entry name" value="PPR_rpt"/>
</dbReference>
<reference evidence="4" key="1">
    <citation type="submission" date="2022-02" db="EMBL/GenBank/DDBJ databases">
        <authorList>
            <person name="Henning P.M."/>
            <person name="McCubbin A.G."/>
            <person name="Shore J.S."/>
        </authorList>
    </citation>
    <scope>NUCLEOTIDE SEQUENCE</scope>
    <source>
        <strain evidence="4">F60SS</strain>
        <tissue evidence="4">Leaves</tissue>
    </source>
</reference>
<comment type="caution">
    <text evidence="4">The sequence shown here is derived from an EMBL/GenBank/DDBJ whole genome shotgun (WGS) entry which is preliminary data.</text>
</comment>
<evidence type="ECO:0000256" key="2">
    <source>
        <dbReference type="ARBA" id="ARBA00022737"/>
    </source>
</evidence>
<evidence type="ECO:0000313" key="4">
    <source>
        <dbReference type="EMBL" id="KAJ4840864.1"/>
    </source>
</evidence>
<evidence type="ECO:0000313" key="5">
    <source>
        <dbReference type="Proteomes" id="UP001141552"/>
    </source>
</evidence>
<name>A0A9Q0G1Z5_9ROSI</name>
<dbReference type="PANTHER" id="PTHR47936:SF3">
    <property type="entry name" value="PENTACOTRIPEPTIDE-REPEAT REGION OF PRORP DOMAIN-CONTAINING PROTEIN"/>
    <property type="match status" value="1"/>
</dbReference>
<proteinExistence type="inferred from homology"/>
<sequence length="507" mass="57534">MEISKLSRNTSHLLKHLLNSVLYPISHPPIPSLGSILFSPVTHPSSHPHCYTSFCTVSSSGFSSDCSTTYNPSAQYSKVLSFSGLTRGCRRQSLNPYFVITCNRSWFRRSYSSSSFDVYPNSKMGVVNGFRRRQIPSQIHAIINLVRCNGDDMETRLASLNVKLSISSVEVVFRVLNREKASTLRFFRWFNRWQPELGRNSDFCSLMINNCGILNDYDAMRCLLVEFSGNRICLTAKAFEFLSVTPVSKDMMTESTERVVNLLREIGGSCYGSGVYSLVDMFSVLGSFDMAEFVIRTTDRKVSYYTVLIREMCRKRDFKGAIAIPDVMRREGCNPSSQTYNFLISNLLKNGESSDAFQVFDEMLQKGCPPDALTFEIFIYHYCRLGEVASAFKLLDEMVAKGLTPRLLTHAAFIKGFFNAHQYEKAYEYVVGSSDLYSISANYSLLASLHRKGGNPVVAQNILSEMIKKGLRPNFMLYRKVVKHLSKTGREEFATELEEQFFQLENP</sequence>
<protein>
    <recommendedName>
        <fullName evidence="6">Pentacotripeptide-repeat region of PRORP domain-containing protein</fullName>
    </recommendedName>
</protein>
<comment type="similarity">
    <text evidence="1">Belongs to the PPR family. P subfamily.</text>
</comment>
<dbReference type="OrthoDB" id="185373at2759"/>
<evidence type="ECO:0000256" key="1">
    <source>
        <dbReference type="ARBA" id="ARBA00007626"/>
    </source>
</evidence>
<evidence type="ECO:0008006" key="6">
    <source>
        <dbReference type="Google" id="ProtNLM"/>
    </source>
</evidence>
<dbReference type="InterPro" id="IPR011990">
    <property type="entry name" value="TPR-like_helical_dom_sf"/>
</dbReference>